<proteinExistence type="inferred from homology"/>
<accession>S7UUS5</accession>
<evidence type="ECO:0000256" key="3">
    <source>
        <dbReference type="ARBA" id="ARBA00022475"/>
    </source>
</evidence>
<dbReference type="InterPro" id="IPR000515">
    <property type="entry name" value="MetI-like"/>
</dbReference>
<feature type="transmembrane region" description="Helical" evidence="7">
    <location>
        <begin position="34"/>
        <end position="56"/>
    </location>
</feature>
<dbReference type="GO" id="GO:0005886">
    <property type="term" value="C:plasma membrane"/>
    <property type="evidence" value="ECO:0007669"/>
    <property type="project" value="UniProtKB-SubCell"/>
</dbReference>
<dbReference type="SUPFAM" id="SSF161098">
    <property type="entry name" value="MetI-like"/>
    <property type="match status" value="1"/>
</dbReference>
<keyword evidence="10" id="KW-1185">Reference proteome</keyword>
<dbReference type="eggNOG" id="COG1173">
    <property type="taxonomic scope" value="Bacteria"/>
</dbReference>
<comment type="caution">
    <text evidence="9">The sequence shown here is derived from an EMBL/GenBank/DDBJ whole genome shotgun (WGS) entry which is preliminary data.</text>
</comment>
<dbReference type="Pfam" id="PF12911">
    <property type="entry name" value="OppC_N"/>
    <property type="match status" value="1"/>
</dbReference>
<dbReference type="PROSITE" id="PS50928">
    <property type="entry name" value="ABC_TM1"/>
    <property type="match status" value="1"/>
</dbReference>
<dbReference type="Proteomes" id="UP000014977">
    <property type="component" value="Unassembled WGS sequence"/>
</dbReference>
<reference evidence="9 10" key="1">
    <citation type="journal article" date="2013" name="Genome Announc.">
        <title>Draft genome sequences for three mercury-methylating, sulfate-reducing bacteria.</title>
        <authorList>
            <person name="Brown S.D."/>
            <person name="Hurt R.A.Jr."/>
            <person name="Gilmour C.C."/>
            <person name="Elias D.A."/>
        </authorList>
    </citation>
    <scope>NUCLEOTIDE SEQUENCE [LARGE SCALE GENOMIC DNA]</scope>
    <source>
        <strain evidence="9 10">DSM 2059</strain>
    </source>
</reference>
<dbReference type="PANTHER" id="PTHR43386">
    <property type="entry name" value="OLIGOPEPTIDE TRANSPORT SYSTEM PERMEASE PROTEIN APPC"/>
    <property type="match status" value="1"/>
</dbReference>
<evidence type="ECO:0000256" key="1">
    <source>
        <dbReference type="ARBA" id="ARBA00004651"/>
    </source>
</evidence>
<dbReference type="Gene3D" id="1.10.3720.10">
    <property type="entry name" value="MetI-like"/>
    <property type="match status" value="1"/>
</dbReference>
<evidence type="ECO:0000259" key="8">
    <source>
        <dbReference type="PROSITE" id="PS50928"/>
    </source>
</evidence>
<keyword evidence="3" id="KW-1003">Cell membrane</keyword>
<name>S7UUS5_DESML</name>
<dbReference type="GO" id="GO:0055085">
    <property type="term" value="P:transmembrane transport"/>
    <property type="evidence" value="ECO:0007669"/>
    <property type="project" value="InterPro"/>
</dbReference>
<protein>
    <submittedName>
        <fullName evidence="9">ABC-type transporter, integral membrane subunit</fullName>
    </submittedName>
</protein>
<evidence type="ECO:0000256" key="6">
    <source>
        <dbReference type="ARBA" id="ARBA00023136"/>
    </source>
</evidence>
<feature type="domain" description="ABC transmembrane type-1" evidence="8">
    <location>
        <begin position="101"/>
        <end position="290"/>
    </location>
</feature>
<evidence type="ECO:0000256" key="5">
    <source>
        <dbReference type="ARBA" id="ARBA00022989"/>
    </source>
</evidence>
<evidence type="ECO:0000313" key="9">
    <source>
        <dbReference type="EMBL" id="EPR37824.1"/>
    </source>
</evidence>
<evidence type="ECO:0000256" key="2">
    <source>
        <dbReference type="ARBA" id="ARBA00022448"/>
    </source>
</evidence>
<dbReference type="RefSeq" id="WP_020877931.1">
    <property type="nucleotide sequence ID" value="NZ_ATHJ01000096.1"/>
</dbReference>
<dbReference type="OrthoDB" id="9783218at2"/>
<dbReference type="Pfam" id="PF00528">
    <property type="entry name" value="BPD_transp_1"/>
    <property type="match status" value="1"/>
</dbReference>
<dbReference type="PANTHER" id="PTHR43386:SF1">
    <property type="entry name" value="D,D-DIPEPTIDE TRANSPORT SYSTEM PERMEASE PROTEIN DDPC-RELATED"/>
    <property type="match status" value="1"/>
</dbReference>
<comment type="similarity">
    <text evidence="7">Belongs to the binding-protein-dependent transport system permease family.</text>
</comment>
<sequence length="303" mass="32691">MKTTAASLQNSLTESEKSRGPLTEALLRLRKNRIAAAGILIIFLFLFMALFSQWIAPHDPLAQSLYDKLKPPVWDEGGTWTYPLGTDDFGRDLLSRIIYGARISILVGIVAVSISLFFGTLAGAIAGFYGGRADNLIMRLMDILLAFPAILLAIVIVAFLGPSLRNAMMAIGVVGIPRYARIVRGSVLEEYGKDCVQAARALGAGDARMIFVHILPNCLAPLIVQTTLGFASAILEAPALSFLGLGAQPPTPEWGAMLANGRALILRAWWAVTFPGLMILFAVLGFNLLGDGLRDALDPRLRE</sequence>
<keyword evidence="2 7" id="KW-0813">Transport</keyword>
<feature type="transmembrane region" description="Helical" evidence="7">
    <location>
        <begin position="268"/>
        <end position="290"/>
    </location>
</feature>
<evidence type="ECO:0000313" key="10">
    <source>
        <dbReference type="Proteomes" id="UP000014977"/>
    </source>
</evidence>
<evidence type="ECO:0000256" key="4">
    <source>
        <dbReference type="ARBA" id="ARBA00022692"/>
    </source>
</evidence>
<keyword evidence="6 7" id="KW-0472">Membrane</keyword>
<gene>
    <name evidence="9" type="ORF">dsmv_2864</name>
</gene>
<dbReference type="AlphaFoldDB" id="S7UUS5"/>
<comment type="subcellular location">
    <subcellularLocation>
        <location evidence="1 7">Cell membrane</location>
        <topology evidence="1 7">Multi-pass membrane protein</topology>
    </subcellularLocation>
</comment>
<feature type="transmembrane region" description="Helical" evidence="7">
    <location>
        <begin position="140"/>
        <end position="160"/>
    </location>
</feature>
<dbReference type="InterPro" id="IPR050366">
    <property type="entry name" value="BP-dependent_transpt_permease"/>
</dbReference>
<dbReference type="InterPro" id="IPR035906">
    <property type="entry name" value="MetI-like_sf"/>
</dbReference>
<dbReference type="InterPro" id="IPR025966">
    <property type="entry name" value="OppC_N"/>
</dbReference>
<dbReference type="STRING" id="897.B2D07_14590"/>
<dbReference type="CDD" id="cd06261">
    <property type="entry name" value="TM_PBP2"/>
    <property type="match status" value="1"/>
</dbReference>
<organism evidence="9 10">
    <name type="scientific">Desulfococcus multivorans DSM 2059</name>
    <dbReference type="NCBI Taxonomy" id="1121405"/>
    <lineage>
        <taxon>Bacteria</taxon>
        <taxon>Pseudomonadati</taxon>
        <taxon>Thermodesulfobacteriota</taxon>
        <taxon>Desulfobacteria</taxon>
        <taxon>Desulfobacterales</taxon>
        <taxon>Desulfococcaceae</taxon>
        <taxon>Desulfococcus</taxon>
    </lineage>
</organism>
<keyword evidence="5 7" id="KW-1133">Transmembrane helix</keyword>
<dbReference type="PATRIC" id="fig|1121405.3.peg.2921"/>
<dbReference type="EMBL" id="ATHJ01000096">
    <property type="protein sequence ID" value="EPR37824.1"/>
    <property type="molecule type" value="Genomic_DNA"/>
</dbReference>
<evidence type="ECO:0000256" key="7">
    <source>
        <dbReference type="RuleBase" id="RU363032"/>
    </source>
</evidence>
<keyword evidence="4 7" id="KW-0812">Transmembrane</keyword>
<feature type="transmembrane region" description="Helical" evidence="7">
    <location>
        <begin position="103"/>
        <end position="128"/>
    </location>
</feature>